<dbReference type="RefSeq" id="WP_200122844.1">
    <property type="nucleotide sequence ID" value="NZ_JAEILV010000009.1"/>
</dbReference>
<dbReference type="EMBL" id="JAFLRD010000010">
    <property type="protein sequence ID" value="MBO0416561.1"/>
    <property type="molecule type" value="Genomic_DNA"/>
</dbReference>
<dbReference type="InterPro" id="IPR010982">
    <property type="entry name" value="Lambda_DNA-bd_dom_sf"/>
</dbReference>
<dbReference type="SUPFAM" id="SSF47413">
    <property type="entry name" value="lambda repressor-like DNA-binding domains"/>
    <property type="match status" value="1"/>
</dbReference>
<dbReference type="CDD" id="cd00093">
    <property type="entry name" value="HTH_XRE"/>
    <property type="match status" value="1"/>
</dbReference>
<comment type="caution">
    <text evidence="2">The sequence shown here is derived from an EMBL/GenBank/DDBJ whole genome shotgun (WGS) entry which is preliminary data.</text>
</comment>
<evidence type="ECO:0000313" key="3">
    <source>
        <dbReference type="Proteomes" id="UP000664349"/>
    </source>
</evidence>
<dbReference type="Pfam" id="PF01381">
    <property type="entry name" value="HTH_3"/>
    <property type="match status" value="1"/>
</dbReference>
<sequence length="111" mass="12469">MNGRGERIRAERVRRKWRQEDLARKAGVSRGLIGDLENGRNRDTTRILDIAKALGVTPQWLETGKGSKMPPATSDQPYLSADSIEDVAEQMLSKGPDEVWQLVQLLLKTAR</sequence>
<keyword evidence="3" id="KW-1185">Reference proteome</keyword>
<accession>A0ABS3GNC5</accession>
<dbReference type="PROSITE" id="PS50943">
    <property type="entry name" value="HTH_CROC1"/>
    <property type="match status" value="1"/>
</dbReference>
<gene>
    <name evidence="2" type="ORF">J1C50_13690</name>
</gene>
<organism evidence="2 3">
    <name type="scientific">Chromobacterium haemolyticum</name>
    <dbReference type="NCBI Taxonomy" id="394935"/>
    <lineage>
        <taxon>Bacteria</taxon>
        <taxon>Pseudomonadati</taxon>
        <taxon>Pseudomonadota</taxon>
        <taxon>Betaproteobacteria</taxon>
        <taxon>Neisseriales</taxon>
        <taxon>Chromobacteriaceae</taxon>
        <taxon>Chromobacterium</taxon>
    </lineage>
</organism>
<reference evidence="2 3" key="1">
    <citation type="submission" date="2021-03" db="EMBL/GenBank/DDBJ databases">
        <title>First Case of infection caused by Chromobacterium haemolyticum derived from water in China.</title>
        <authorList>
            <person name="Chen J."/>
            <person name="Liu C."/>
        </authorList>
    </citation>
    <scope>NUCLEOTIDE SEQUENCE [LARGE SCALE GENOMIC DNA]</scope>
    <source>
        <strain evidence="2 3">WJ-5</strain>
    </source>
</reference>
<feature type="domain" description="HTH cro/C1-type" evidence="1">
    <location>
        <begin position="8"/>
        <end position="61"/>
    </location>
</feature>
<protein>
    <submittedName>
        <fullName evidence="2">Helix-turn-helix transcriptional regulator</fullName>
    </submittedName>
</protein>
<evidence type="ECO:0000313" key="2">
    <source>
        <dbReference type="EMBL" id="MBO0416561.1"/>
    </source>
</evidence>
<dbReference type="SMART" id="SM00530">
    <property type="entry name" value="HTH_XRE"/>
    <property type="match status" value="1"/>
</dbReference>
<dbReference type="InterPro" id="IPR001387">
    <property type="entry name" value="Cro/C1-type_HTH"/>
</dbReference>
<proteinExistence type="predicted"/>
<dbReference type="Gene3D" id="1.10.260.40">
    <property type="entry name" value="lambda repressor-like DNA-binding domains"/>
    <property type="match status" value="1"/>
</dbReference>
<name>A0ABS3GNC5_9NEIS</name>
<dbReference type="Proteomes" id="UP000664349">
    <property type="component" value="Unassembled WGS sequence"/>
</dbReference>
<evidence type="ECO:0000259" key="1">
    <source>
        <dbReference type="PROSITE" id="PS50943"/>
    </source>
</evidence>